<evidence type="ECO:0000256" key="1">
    <source>
        <dbReference type="ARBA" id="ARBA00022741"/>
    </source>
</evidence>
<evidence type="ECO:0000259" key="7">
    <source>
        <dbReference type="PROSITE" id="PS50112"/>
    </source>
</evidence>
<dbReference type="InterPro" id="IPR027417">
    <property type="entry name" value="P-loop_NTPase"/>
</dbReference>
<evidence type="ECO:0000256" key="3">
    <source>
        <dbReference type="ARBA" id="ARBA00023015"/>
    </source>
</evidence>
<keyword evidence="4" id="KW-0238">DNA-binding</keyword>
<keyword evidence="9" id="KW-1185">Reference proteome</keyword>
<keyword evidence="5" id="KW-0804">Transcription</keyword>
<evidence type="ECO:0000313" key="8">
    <source>
        <dbReference type="EMBL" id="CAG9613733.1"/>
    </source>
</evidence>
<comment type="caution">
    <text evidence="8">The sequence shown here is derived from an EMBL/GenBank/DDBJ whole genome shotgun (WGS) entry which is preliminary data.</text>
</comment>
<dbReference type="InterPro" id="IPR025662">
    <property type="entry name" value="Sigma_54_int_dom_ATP-bd_1"/>
</dbReference>
<dbReference type="InterPro" id="IPR002078">
    <property type="entry name" value="Sigma_54_int"/>
</dbReference>
<feature type="domain" description="Sigma-54 factor interaction" evidence="6">
    <location>
        <begin position="152"/>
        <end position="380"/>
    </location>
</feature>
<dbReference type="PROSITE" id="PS50112">
    <property type="entry name" value="PAS"/>
    <property type="match status" value="1"/>
</dbReference>
<reference evidence="8 9" key="1">
    <citation type="submission" date="2021-10" db="EMBL/GenBank/DDBJ databases">
        <authorList>
            <person name="Criscuolo A."/>
        </authorList>
    </citation>
    <scope>NUCLEOTIDE SEQUENCE [LARGE SCALE GENOMIC DNA]</scope>
    <source>
        <strain evidence="9">CIP 111899</strain>
    </source>
</reference>
<dbReference type="Proteomes" id="UP000789423">
    <property type="component" value="Unassembled WGS sequence"/>
</dbReference>
<dbReference type="NCBIfam" id="TIGR00229">
    <property type="entry name" value="sensory_box"/>
    <property type="match status" value="1"/>
</dbReference>
<dbReference type="SMART" id="SM00382">
    <property type="entry name" value="AAA"/>
    <property type="match status" value="1"/>
</dbReference>
<dbReference type="PANTHER" id="PTHR32071:SF74">
    <property type="entry name" value="TRANSCRIPTIONAL ACTIVATOR ROCR"/>
    <property type="match status" value="1"/>
</dbReference>
<dbReference type="Gene3D" id="1.10.8.60">
    <property type="match status" value="1"/>
</dbReference>
<accession>A0ABN8A2J9</accession>
<dbReference type="CDD" id="cd00009">
    <property type="entry name" value="AAA"/>
    <property type="match status" value="1"/>
</dbReference>
<protein>
    <submittedName>
        <fullName evidence="8">Arginine utilization regulatory protein RocR</fullName>
    </submittedName>
</protein>
<dbReference type="RefSeq" id="WP_230575784.1">
    <property type="nucleotide sequence ID" value="NZ_CAKJTI010000016.1"/>
</dbReference>
<dbReference type="SUPFAM" id="SSF46689">
    <property type="entry name" value="Homeodomain-like"/>
    <property type="match status" value="1"/>
</dbReference>
<evidence type="ECO:0000256" key="5">
    <source>
        <dbReference type="ARBA" id="ARBA00023163"/>
    </source>
</evidence>
<dbReference type="InterPro" id="IPR058031">
    <property type="entry name" value="AAA_lid_NorR"/>
</dbReference>
<dbReference type="SUPFAM" id="SSF52540">
    <property type="entry name" value="P-loop containing nucleoside triphosphate hydrolases"/>
    <property type="match status" value="1"/>
</dbReference>
<keyword evidence="2" id="KW-0067">ATP-binding</keyword>
<sequence length="459" mass="51811">MLAISTQEVIEAILSSIDEAIHAVDENGVTIFYNTVAAKHDGSNVEDVLGKYLLEAFPSLTPETSTLLKVLQMKKPILHQVQRYQNQSGKDVYTVNTTLPIFIEGRIAGAVEIAKDYSTIQKLTESIADLQSKMKRSPAKKTPYRHVAFDTIITNDKRFLQTKQLAHKVATTNANVLIYGETGTGKELFVQAIHEASKRRNNPFIAQNCAALPESLLESLLFGTTKGSYTGAIERAGLFELADGGTLFLDELNSMPLDLQAKMLRVLEDGVIRRIGDNKTRKVDVRVITAMNQPPDECLRENKIRTDLYYRLNVFSLFIPPLRERKEDILLLVPHFLKAYNMEYIKHVIDIDEDAKKQLLQYHWPGNVRELKHMIEHAVIVAEGKTLTLSCLPRSFRQVPHPQKKPILPLREALHETEKELIEQAMLETKGNVLQAAKLLGIPRQTLQYKLNKNAKAAE</sequence>
<keyword evidence="1" id="KW-0547">Nucleotide-binding</keyword>
<organism evidence="8 9">
    <name type="scientific">Bacillus rhizoplanae</name>
    <dbReference type="NCBI Taxonomy" id="2880966"/>
    <lineage>
        <taxon>Bacteria</taxon>
        <taxon>Bacillati</taxon>
        <taxon>Bacillota</taxon>
        <taxon>Bacilli</taxon>
        <taxon>Bacillales</taxon>
        <taxon>Bacillaceae</taxon>
        <taxon>Bacillus</taxon>
    </lineage>
</organism>
<dbReference type="InterPro" id="IPR009057">
    <property type="entry name" value="Homeodomain-like_sf"/>
</dbReference>
<proteinExistence type="predicted"/>
<dbReference type="Gene3D" id="3.30.450.20">
    <property type="entry name" value="PAS domain"/>
    <property type="match status" value="1"/>
</dbReference>
<dbReference type="Gene3D" id="1.10.10.60">
    <property type="entry name" value="Homeodomain-like"/>
    <property type="match status" value="1"/>
</dbReference>
<dbReference type="Pfam" id="PF25601">
    <property type="entry name" value="AAA_lid_14"/>
    <property type="match status" value="1"/>
</dbReference>
<feature type="domain" description="PAS" evidence="7">
    <location>
        <begin position="6"/>
        <end position="63"/>
    </location>
</feature>
<dbReference type="Gene3D" id="3.40.50.300">
    <property type="entry name" value="P-loop containing nucleotide triphosphate hydrolases"/>
    <property type="match status" value="1"/>
</dbReference>
<evidence type="ECO:0000256" key="2">
    <source>
        <dbReference type="ARBA" id="ARBA00022840"/>
    </source>
</evidence>
<keyword evidence="3" id="KW-0805">Transcription regulation</keyword>
<dbReference type="PROSITE" id="PS00675">
    <property type="entry name" value="SIGMA54_INTERACT_1"/>
    <property type="match status" value="1"/>
</dbReference>
<name>A0ABN8A2J9_9BACI</name>
<dbReference type="Pfam" id="PF08448">
    <property type="entry name" value="PAS_4"/>
    <property type="match status" value="1"/>
</dbReference>
<dbReference type="Pfam" id="PF00158">
    <property type="entry name" value="Sigma54_activat"/>
    <property type="match status" value="1"/>
</dbReference>
<gene>
    <name evidence="8" type="primary">rocR_2</name>
    <name evidence="8" type="ORF">BACCIP111899_02952</name>
</gene>
<dbReference type="InterPro" id="IPR025944">
    <property type="entry name" value="Sigma_54_int_dom_CS"/>
</dbReference>
<dbReference type="InterPro" id="IPR013656">
    <property type="entry name" value="PAS_4"/>
</dbReference>
<dbReference type="PROSITE" id="PS00676">
    <property type="entry name" value="SIGMA54_INTERACT_2"/>
    <property type="match status" value="1"/>
</dbReference>
<dbReference type="SUPFAM" id="SSF55785">
    <property type="entry name" value="PYP-like sensor domain (PAS domain)"/>
    <property type="match status" value="1"/>
</dbReference>
<dbReference type="InterPro" id="IPR002197">
    <property type="entry name" value="HTH_Fis"/>
</dbReference>
<evidence type="ECO:0000313" key="9">
    <source>
        <dbReference type="Proteomes" id="UP000789423"/>
    </source>
</evidence>
<dbReference type="Pfam" id="PF02954">
    <property type="entry name" value="HTH_8"/>
    <property type="match status" value="1"/>
</dbReference>
<dbReference type="PROSITE" id="PS50045">
    <property type="entry name" value="SIGMA54_INTERACT_4"/>
    <property type="match status" value="1"/>
</dbReference>
<dbReference type="PANTHER" id="PTHR32071">
    <property type="entry name" value="TRANSCRIPTIONAL REGULATORY PROTEIN"/>
    <property type="match status" value="1"/>
</dbReference>
<evidence type="ECO:0000256" key="4">
    <source>
        <dbReference type="ARBA" id="ARBA00023125"/>
    </source>
</evidence>
<dbReference type="PROSITE" id="PS00688">
    <property type="entry name" value="SIGMA54_INTERACT_3"/>
    <property type="match status" value="1"/>
</dbReference>
<dbReference type="InterPro" id="IPR003593">
    <property type="entry name" value="AAA+_ATPase"/>
</dbReference>
<dbReference type="PRINTS" id="PR01590">
    <property type="entry name" value="HTHFIS"/>
</dbReference>
<evidence type="ECO:0000259" key="6">
    <source>
        <dbReference type="PROSITE" id="PS50045"/>
    </source>
</evidence>
<dbReference type="InterPro" id="IPR000014">
    <property type="entry name" value="PAS"/>
</dbReference>
<dbReference type="EMBL" id="CAKJTI010000016">
    <property type="protein sequence ID" value="CAG9613733.1"/>
    <property type="molecule type" value="Genomic_DNA"/>
</dbReference>
<dbReference type="InterPro" id="IPR035965">
    <property type="entry name" value="PAS-like_dom_sf"/>
</dbReference>
<dbReference type="InterPro" id="IPR025943">
    <property type="entry name" value="Sigma_54_int_dom_ATP-bd_2"/>
</dbReference>